<name>B8HKS3_CYAP4</name>
<dbReference type="STRING" id="395961.Cyan7425_4609"/>
<reference evidence="1" key="1">
    <citation type="submission" date="2009-01" db="EMBL/GenBank/DDBJ databases">
        <title>Complete sequence of chromosome Cyanothece sp. PCC 7425.</title>
        <authorList>
            <consortium name="US DOE Joint Genome Institute"/>
            <person name="Lucas S."/>
            <person name="Copeland A."/>
            <person name="Lapidus A."/>
            <person name="Glavina del Rio T."/>
            <person name="Dalin E."/>
            <person name="Tice H."/>
            <person name="Bruce D."/>
            <person name="Goodwin L."/>
            <person name="Pitluck S."/>
            <person name="Sims D."/>
            <person name="Meineke L."/>
            <person name="Brettin T."/>
            <person name="Detter J.C."/>
            <person name="Han C."/>
            <person name="Larimer F."/>
            <person name="Land M."/>
            <person name="Hauser L."/>
            <person name="Kyrpides N."/>
            <person name="Ovchinnikova G."/>
            <person name="Liberton M."/>
            <person name="Stoeckel J."/>
            <person name="Banerjee A."/>
            <person name="Singh A."/>
            <person name="Page L."/>
            <person name="Sato H."/>
            <person name="Zhao L."/>
            <person name="Sherman L."/>
            <person name="Pakrasi H."/>
            <person name="Richardson P."/>
        </authorList>
    </citation>
    <scope>NUCLEOTIDE SEQUENCE</scope>
    <source>
        <strain evidence="1">PCC 7425</strain>
    </source>
</reference>
<dbReference type="AlphaFoldDB" id="B8HKS3"/>
<dbReference type="HOGENOM" id="CLU_151259_0_0_3"/>
<dbReference type="SUPFAM" id="SSF88723">
    <property type="entry name" value="PIN domain-like"/>
    <property type="match status" value="1"/>
</dbReference>
<protein>
    <submittedName>
        <fullName evidence="1">Uncharacterized protein</fullName>
    </submittedName>
</protein>
<accession>B8HKS3</accession>
<dbReference type="InterPro" id="IPR029060">
    <property type="entry name" value="PIN-like_dom_sf"/>
</dbReference>
<sequence length="137" mass="15243">MSLRIVYLDSGILINAFRGTGLVGVHALEVLDNTDCQFATSQFVKLETLPKATYYKQQAELEFYESFFNSVGVWATNLEQMIQIGNRIACTYGLAAMDELHIAAALSVKAEEFVTTEKTSKPMHRVTEIQITSIASE</sequence>
<organism evidence="1">
    <name type="scientific">Cyanothece sp. (strain PCC 7425 / ATCC 29141)</name>
    <dbReference type="NCBI Taxonomy" id="395961"/>
    <lineage>
        <taxon>Bacteria</taxon>
        <taxon>Bacillati</taxon>
        <taxon>Cyanobacteriota</taxon>
        <taxon>Cyanophyceae</taxon>
        <taxon>Gomontiellales</taxon>
        <taxon>Cyanothecaceae</taxon>
        <taxon>Cyanothece</taxon>
    </lineage>
</organism>
<proteinExistence type="predicted"/>
<dbReference type="KEGG" id="cyn:Cyan7425_4609"/>
<dbReference type="eggNOG" id="COG1848">
    <property type="taxonomic scope" value="Bacteria"/>
</dbReference>
<dbReference type="EMBL" id="CP001344">
    <property type="protein sequence ID" value="ACL46917.1"/>
    <property type="molecule type" value="Genomic_DNA"/>
</dbReference>
<dbReference type="OrthoDB" id="5772197at2"/>
<evidence type="ECO:0000313" key="1">
    <source>
        <dbReference type="EMBL" id="ACL46917.1"/>
    </source>
</evidence>
<gene>
    <name evidence="1" type="ordered locus">Cyan7425_4609</name>
</gene>